<keyword evidence="3" id="KW-0028">Amino-acid biosynthesis</keyword>
<dbReference type="GO" id="GO:0046872">
    <property type="term" value="F:metal ion binding"/>
    <property type="evidence" value="ECO:0007669"/>
    <property type="project" value="UniProtKB-KW"/>
</dbReference>
<dbReference type="AlphaFoldDB" id="A0A1G7CX94"/>
<reference evidence="12" key="1">
    <citation type="submission" date="2016-10" db="EMBL/GenBank/DDBJ databases">
        <authorList>
            <person name="Varghese N."/>
            <person name="Submissions S."/>
        </authorList>
    </citation>
    <scope>NUCLEOTIDE SEQUENCE [LARGE SCALE GENOMIC DNA]</scope>
    <source>
        <strain evidence="12">CGMCC 1.6992</strain>
    </source>
</reference>
<evidence type="ECO:0000256" key="3">
    <source>
        <dbReference type="ARBA" id="ARBA00022605"/>
    </source>
</evidence>
<dbReference type="GO" id="GO:0008652">
    <property type="term" value="P:amino acid biosynthetic process"/>
    <property type="evidence" value="ECO:0007669"/>
    <property type="project" value="UniProtKB-KW"/>
</dbReference>
<evidence type="ECO:0000256" key="8">
    <source>
        <dbReference type="ARBA" id="ARBA00023285"/>
    </source>
</evidence>
<dbReference type="PANTHER" id="PTHR43622:SF7">
    <property type="entry name" value="3-DEHYDROQUINATE SYNTHASE, CHLOROPLASTIC"/>
    <property type="match status" value="1"/>
</dbReference>
<evidence type="ECO:0000259" key="10">
    <source>
        <dbReference type="Pfam" id="PF24621"/>
    </source>
</evidence>
<organism evidence="11 12">
    <name type="scientific">Thermus arciformis</name>
    <dbReference type="NCBI Taxonomy" id="482827"/>
    <lineage>
        <taxon>Bacteria</taxon>
        <taxon>Thermotogati</taxon>
        <taxon>Deinococcota</taxon>
        <taxon>Deinococci</taxon>
        <taxon>Thermales</taxon>
        <taxon>Thermaceae</taxon>
        <taxon>Thermus</taxon>
    </lineage>
</organism>
<proteinExistence type="predicted"/>
<evidence type="ECO:0000256" key="4">
    <source>
        <dbReference type="ARBA" id="ARBA00022723"/>
    </source>
</evidence>
<protein>
    <submittedName>
        <fullName evidence="11">3-dehydroquinate synthase</fullName>
    </submittedName>
</protein>
<keyword evidence="5" id="KW-0520">NAD</keyword>
<feature type="domain" description="3-dehydroquinate synthase C-terminal" evidence="10">
    <location>
        <begin position="170"/>
        <end position="304"/>
    </location>
</feature>
<comment type="cofactor">
    <cofactor evidence="2">
        <name>Co(2+)</name>
        <dbReference type="ChEBI" id="CHEBI:48828"/>
    </cofactor>
</comment>
<dbReference type="OrthoDB" id="9806583at2"/>
<keyword evidence="12" id="KW-1185">Reference proteome</keyword>
<evidence type="ECO:0000313" key="11">
    <source>
        <dbReference type="EMBL" id="SDE43105.1"/>
    </source>
</evidence>
<evidence type="ECO:0000313" key="12">
    <source>
        <dbReference type="Proteomes" id="UP000199446"/>
    </source>
</evidence>
<name>A0A1G7CX94_9DEIN</name>
<keyword evidence="4" id="KW-0479">Metal-binding</keyword>
<dbReference type="Gene3D" id="3.40.50.1970">
    <property type="match status" value="1"/>
</dbReference>
<gene>
    <name evidence="11" type="ORF">SAMN04488243_101174</name>
</gene>
<dbReference type="InterPro" id="IPR030963">
    <property type="entry name" value="DHQ_synth_fam"/>
</dbReference>
<dbReference type="STRING" id="482827.SAMN04488243_101174"/>
<dbReference type="PIRSF" id="PIRSF001455">
    <property type="entry name" value="DHQ_synth"/>
    <property type="match status" value="1"/>
</dbReference>
<dbReference type="InterPro" id="IPR056179">
    <property type="entry name" value="DHQS_C"/>
</dbReference>
<dbReference type="EMBL" id="FNBC01000001">
    <property type="protein sequence ID" value="SDE43105.1"/>
    <property type="molecule type" value="Genomic_DNA"/>
</dbReference>
<dbReference type="SUPFAM" id="SSF56796">
    <property type="entry name" value="Dehydroquinate synthase-like"/>
    <property type="match status" value="1"/>
</dbReference>
<accession>A0A1G7CX94</accession>
<keyword evidence="7" id="KW-0456">Lyase</keyword>
<evidence type="ECO:0000256" key="6">
    <source>
        <dbReference type="ARBA" id="ARBA00023141"/>
    </source>
</evidence>
<dbReference type="InterPro" id="IPR050071">
    <property type="entry name" value="Dehydroquinate_synthase"/>
</dbReference>
<keyword evidence="6" id="KW-0057">Aromatic amino acid biosynthesis</keyword>
<sequence>MRRLDVRNPVSYPIVIGEGVLEAAPPLPGPAALLFDEKVEGFAQEVAEAFGVPHLLGLPGGEGAKSLEVYGKVLSWLAERGLPRNATLLVVGGGTLTDLGGFVAATYLRGVAYLAFPTTTLAIVDASVGGKTGINLPEGKNLVGAFHFPQGVYAELRALRTLPLPTFKEGLVEAFKHGLIAGDEALLKVEDLTPQSPRLEAFLARAVAVKVRITEEDPLEKGKRRLLNLGHTLGHALEAQTRHALPHGMAVAYGLLYAALLGRALGGEDLLLPVRRLLLWLSPPPLPPFAFEDLLPYLLRDKKKVSESLHWVVPLAPGRLVVRPLPEGLLREAYSAWREELKGLGLLRT</sequence>
<keyword evidence="8" id="KW-0170">Cobalt</keyword>
<dbReference type="GO" id="GO:0009073">
    <property type="term" value="P:aromatic amino acid family biosynthetic process"/>
    <property type="evidence" value="ECO:0007669"/>
    <property type="project" value="UniProtKB-KW"/>
</dbReference>
<evidence type="ECO:0000256" key="2">
    <source>
        <dbReference type="ARBA" id="ARBA00001941"/>
    </source>
</evidence>
<evidence type="ECO:0000256" key="5">
    <source>
        <dbReference type="ARBA" id="ARBA00023027"/>
    </source>
</evidence>
<dbReference type="CDD" id="cd08195">
    <property type="entry name" value="DHQS"/>
    <property type="match status" value="1"/>
</dbReference>
<evidence type="ECO:0000256" key="1">
    <source>
        <dbReference type="ARBA" id="ARBA00001911"/>
    </source>
</evidence>
<evidence type="ECO:0000256" key="7">
    <source>
        <dbReference type="ARBA" id="ARBA00023239"/>
    </source>
</evidence>
<dbReference type="Gene3D" id="1.20.1090.10">
    <property type="entry name" value="Dehydroquinate synthase-like - alpha domain"/>
    <property type="match status" value="1"/>
</dbReference>
<dbReference type="InterPro" id="IPR030960">
    <property type="entry name" value="DHQS/DOIS_N"/>
</dbReference>
<dbReference type="RefSeq" id="WP_093004938.1">
    <property type="nucleotide sequence ID" value="NZ_FNBC01000001.1"/>
</dbReference>
<dbReference type="Proteomes" id="UP000199446">
    <property type="component" value="Unassembled WGS sequence"/>
</dbReference>
<dbReference type="GO" id="GO:0003856">
    <property type="term" value="F:3-dehydroquinate synthase activity"/>
    <property type="evidence" value="ECO:0007669"/>
    <property type="project" value="TreeGrafter"/>
</dbReference>
<evidence type="ECO:0000259" key="9">
    <source>
        <dbReference type="Pfam" id="PF01761"/>
    </source>
</evidence>
<comment type="cofactor">
    <cofactor evidence="1">
        <name>NAD(+)</name>
        <dbReference type="ChEBI" id="CHEBI:57540"/>
    </cofactor>
</comment>
<dbReference type="Pfam" id="PF24621">
    <property type="entry name" value="DHQS_C"/>
    <property type="match status" value="1"/>
</dbReference>
<dbReference type="Pfam" id="PF01761">
    <property type="entry name" value="DHQ_synthase"/>
    <property type="match status" value="1"/>
</dbReference>
<feature type="domain" description="3-dehydroquinate synthase N-terminal" evidence="9">
    <location>
        <begin position="58"/>
        <end position="167"/>
    </location>
</feature>
<dbReference type="PANTHER" id="PTHR43622">
    <property type="entry name" value="3-DEHYDROQUINATE SYNTHASE"/>
    <property type="match status" value="1"/>
</dbReference>